<dbReference type="EMBL" id="JASCZI010273227">
    <property type="protein sequence ID" value="MED6224465.1"/>
    <property type="molecule type" value="Genomic_DNA"/>
</dbReference>
<dbReference type="Proteomes" id="UP001341840">
    <property type="component" value="Unassembled WGS sequence"/>
</dbReference>
<sequence length="66" mass="7067">FLVIRIASLRATASAVRGDEHWVPNANAVNSLPRLSLKAAAVVLLPEAKEKEALVLHLINSNRGGQ</sequence>
<organism evidence="1 2">
    <name type="scientific">Stylosanthes scabra</name>
    <dbReference type="NCBI Taxonomy" id="79078"/>
    <lineage>
        <taxon>Eukaryota</taxon>
        <taxon>Viridiplantae</taxon>
        <taxon>Streptophyta</taxon>
        <taxon>Embryophyta</taxon>
        <taxon>Tracheophyta</taxon>
        <taxon>Spermatophyta</taxon>
        <taxon>Magnoliopsida</taxon>
        <taxon>eudicotyledons</taxon>
        <taxon>Gunneridae</taxon>
        <taxon>Pentapetalae</taxon>
        <taxon>rosids</taxon>
        <taxon>fabids</taxon>
        <taxon>Fabales</taxon>
        <taxon>Fabaceae</taxon>
        <taxon>Papilionoideae</taxon>
        <taxon>50 kb inversion clade</taxon>
        <taxon>dalbergioids sensu lato</taxon>
        <taxon>Dalbergieae</taxon>
        <taxon>Pterocarpus clade</taxon>
        <taxon>Stylosanthes</taxon>
    </lineage>
</organism>
<comment type="caution">
    <text evidence="1">The sequence shown here is derived from an EMBL/GenBank/DDBJ whole genome shotgun (WGS) entry which is preliminary data.</text>
</comment>
<gene>
    <name evidence="1" type="ORF">PIB30_084358</name>
</gene>
<reference evidence="1 2" key="1">
    <citation type="journal article" date="2023" name="Plants (Basel)">
        <title>Bridging the Gap: Combining Genomics and Transcriptomics Approaches to Understand Stylosanthes scabra, an Orphan Legume from the Brazilian Caatinga.</title>
        <authorList>
            <person name="Ferreira-Neto J.R.C."/>
            <person name="da Silva M.D."/>
            <person name="Binneck E."/>
            <person name="de Melo N.F."/>
            <person name="da Silva R.H."/>
            <person name="de Melo A.L.T.M."/>
            <person name="Pandolfi V."/>
            <person name="Bustamante F.O."/>
            <person name="Brasileiro-Vidal A.C."/>
            <person name="Benko-Iseppon A.M."/>
        </authorList>
    </citation>
    <scope>NUCLEOTIDE SEQUENCE [LARGE SCALE GENOMIC DNA]</scope>
    <source>
        <tissue evidence="1">Leaves</tissue>
    </source>
</reference>
<protein>
    <submittedName>
        <fullName evidence="1">Uncharacterized protein</fullName>
    </submittedName>
</protein>
<keyword evidence="2" id="KW-1185">Reference proteome</keyword>
<proteinExistence type="predicted"/>
<evidence type="ECO:0000313" key="1">
    <source>
        <dbReference type="EMBL" id="MED6224465.1"/>
    </source>
</evidence>
<feature type="non-terminal residue" evidence="1">
    <location>
        <position position="1"/>
    </location>
</feature>
<evidence type="ECO:0000313" key="2">
    <source>
        <dbReference type="Proteomes" id="UP001341840"/>
    </source>
</evidence>
<name>A0ABU6ZR43_9FABA</name>
<accession>A0ABU6ZR43</accession>